<sequence>MKFIVAFVAALACANMAAGHFLHKEKFGCKEPIICAQPAPCVVEKPVPVPVLVKSPPKIIEKPVKVPVAVPVPVPCEKPCETPCESPCYSTPVESCCSTPVEPSYSYSYSTPVYSSPCSCKSRVLSRSRSNWAQLELSNKTQLGWNNRVHRRVFHRVQGLARPQGL</sequence>
<dbReference type="EMBL" id="OU963868">
    <property type="protein sequence ID" value="CAH0393573.1"/>
    <property type="molecule type" value="Genomic_DNA"/>
</dbReference>
<feature type="signal peptide" evidence="1">
    <location>
        <begin position="1"/>
        <end position="19"/>
    </location>
</feature>
<proteinExistence type="predicted"/>
<gene>
    <name evidence="2" type="ORF">BEMITA_LOCUS11956</name>
</gene>
<keyword evidence="3" id="KW-1185">Reference proteome</keyword>
<accession>A0A9P0AKL1</accession>
<evidence type="ECO:0000256" key="1">
    <source>
        <dbReference type="SAM" id="SignalP"/>
    </source>
</evidence>
<evidence type="ECO:0000313" key="2">
    <source>
        <dbReference type="EMBL" id="CAH0393573.1"/>
    </source>
</evidence>
<protein>
    <submittedName>
        <fullName evidence="2">Uncharacterized protein</fullName>
    </submittedName>
</protein>
<dbReference type="Proteomes" id="UP001152759">
    <property type="component" value="Chromosome 7"/>
</dbReference>
<organism evidence="2 3">
    <name type="scientific">Bemisia tabaci</name>
    <name type="common">Sweetpotato whitefly</name>
    <name type="synonym">Aleurodes tabaci</name>
    <dbReference type="NCBI Taxonomy" id="7038"/>
    <lineage>
        <taxon>Eukaryota</taxon>
        <taxon>Metazoa</taxon>
        <taxon>Ecdysozoa</taxon>
        <taxon>Arthropoda</taxon>
        <taxon>Hexapoda</taxon>
        <taxon>Insecta</taxon>
        <taxon>Pterygota</taxon>
        <taxon>Neoptera</taxon>
        <taxon>Paraneoptera</taxon>
        <taxon>Hemiptera</taxon>
        <taxon>Sternorrhyncha</taxon>
        <taxon>Aleyrodoidea</taxon>
        <taxon>Aleyrodidae</taxon>
        <taxon>Aleyrodinae</taxon>
        <taxon>Bemisia</taxon>
    </lineage>
</organism>
<dbReference type="AlphaFoldDB" id="A0A9P0AKL1"/>
<name>A0A9P0AKL1_BEMTA</name>
<reference evidence="2" key="1">
    <citation type="submission" date="2021-12" db="EMBL/GenBank/DDBJ databases">
        <authorList>
            <person name="King R."/>
        </authorList>
    </citation>
    <scope>NUCLEOTIDE SEQUENCE</scope>
</reference>
<keyword evidence="1" id="KW-0732">Signal</keyword>
<evidence type="ECO:0000313" key="3">
    <source>
        <dbReference type="Proteomes" id="UP001152759"/>
    </source>
</evidence>
<feature type="chain" id="PRO_5040503356" evidence="1">
    <location>
        <begin position="20"/>
        <end position="166"/>
    </location>
</feature>